<gene>
    <name evidence="8" type="ORF">R9X50_00251500</name>
</gene>
<dbReference type="AlphaFoldDB" id="A0AAQ3M121"/>
<dbReference type="EMBL" id="CP138582">
    <property type="protein sequence ID" value="WPG99696.1"/>
    <property type="molecule type" value="Genomic_DNA"/>
</dbReference>
<evidence type="ECO:0000256" key="5">
    <source>
        <dbReference type="ARBA" id="ARBA00023136"/>
    </source>
</evidence>
<dbReference type="InterPro" id="IPR000612">
    <property type="entry name" value="PMP3"/>
</dbReference>
<evidence type="ECO:0000256" key="7">
    <source>
        <dbReference type="SAM" id="Phobius"/>
    </source>
</evidence>
<comment type="subcellular location">
    <subcellularLocation>
        <location evidence="1">Membrane</location>
    </subcellularLocation>
</comment>
<keyword evidence="4 7" id="KW-1133">Transmembrane helix</keyword>
<organism evidence="8 9">
    <name type="scientific">Acrodontium crateriforme</name>
    <dbReference type="NCBI Taxonomy" id="150365"/>
    <lineage>
        <taxon>Eukaryota</taxon>
        <taxon>Fungi</taxon>
        <taxon>Dikarya</taxon>
        <taxon>Ascomycota</taxon>
        <taxon>Pezizomycotina</taxon>
        <taxon>Dothideomycetes</taxon>
        <taxon>Dothideomycetidae</taxon>
        <taxon>Mycosphaerellales</taxon>
        <taxon>Teratosphaeriaceae</taxon>
        <taxon>Acrodontium</taxon>
    </lineage>
</organism>
<keyword evidence="5 7" id="KW-0472">Membrane</keyword>
<evidence type="ECO:0000313" key="8">
    <source>
        <dbReference type="EMBL" id="WPG99696.1"/>
    </source>
</evidence>
<keyword evidence="3 7" id="KW-0812">Transmembrane</keyword>
<evidence type="ECO:0000256" key="6">
    <source>
        <dbReference type="SAM" id="MobiDB-lite"/>
    </source>
</evidence>
<keyword evidence="9" id="KW-1185">Reference proteome</keyword>
<dbReference type="PANTHER" id="PTHR21659:SF112">
    <property type="entry name" value="PROTEIN SNA2-RELATED"/>
    <property type="match status" value="1"/>
</dbReference>
<dbReference type="GO" id="GO:0016020">
    <property type="term" value="C:membrane"/>
    <property type="evidence" value="ECO:0007669"/>
    <property type="project" value="UniProtKB-SubCell"/>
</dbReference>
<reference evidence="8 9" key="1">
    <citation type="submission" date="2023-11" db="EMBL/GenBank/DDBJ databases">
        <title>An acidophilic fungus is an integral part of prey digestion in a carnivorous sundew plant.</title>
        <authorList>
            <person name="Tsai I.J."/>
        </authorList>
    </citation>
    <scope>NUCLEOTIDE SEQUENCE [LARGE SCALE GENOMIC DNA]</scope>
    <source>
        <strain evidence="8">169a</strain>
    </source>
</reference>
<feature type="region of interest" description="Disordered" evidence="6">
    <location>
        <begin position="59"/>
        <end position="113"/>
    </location>
</feature>
<evidence type="ECO:0000256" key="2">
    <source>
        <dbReference type="ARBA" id="ARBA00009530"/>
    </source>
</evidence>
<evidence type="ECO:0000313" key="9">
    <source>
        <dbReference type="Proteomes" id="UP001303373"/>
    </source>
</evidence>
<dbReference type="Proteomes" id="UP001303373">
    <property type="component" value="Chromosome 3"/>
</dbReference>
<name>A0AAQ3M121_9PEZI</name>
<dbReference type="Pfam" id="PF01679">
    <property type="entry name" value="Pmp3"/>
    <property type="match status" value="1"/>
</dbReference>
<protein>
    <submittedName>
        <fullName evidence="8">Uncharacterized protein</fullName>
    </submittedName>
</protein>
<feature type="compositionally biased region" description="Basic and acidic residues" evidence="6">
    <location>
        <begin position="77"/>
        <end position="92"/>
    </location>
</feature>
<comment type="similarity">
    <text evidence="2">Belongs to the UPF0057 (PMP3) family.</text>
</comment>
<feature type="compositionally biased region" description="Basic residues" evidence="6">
    <location>
        <begin position="59"/>
        <end position="69"/>
    </location>
</feature>
<accession>A0AAQ3M121</accession>
<dbReference type="PANTHER" id="PTHR21659">
    <property type="entry name" value="HYDROPHOBIC PROTEIN RCI2 LOW TEMPERATURE AND SALT RESPONSIVE PROTEIN LTI6 -RELATED"/>
    <property type="match status" value="1"/>
</dbReference>
<evidence type="ECO:0000256" key="4">
    <source>
        <dbReference type="ARBA" id="ARBA00022989"/>
    </source>
</evidence>
<sequence length="113" mass="13039">MVLGSVTLGIIAVFLPPLPVLWRAGCGAFFLISIGLMFLGWLPAVVFAWFVILDKPSIRQRAKRNRRRRSESSISTYEERPSPRNGHFHERPFSQPKESYYSRQETGYVPSRR</sequence>
<evidence type="ECO:0000256" key="3">
    <source>
        <dbReference type="ARBA" id="ARBA00022692"/>
    </source>
</evidence>
<feature type="transmembrane region" description="Helical" evidence="7">
    <location>
        <begin position="20"/>
        <end position="53"/>
    </location>
</feature>
<evidence type="ECO:0000256" key="1">
    <source>
        <dbReference type="ARBA" id="ARBA00004370"/>
    </source>
</evidence>
<proteinExistence type="inferred from homology"/>